<evidence type="ECO:0000313" key="3">
    <source>
        <dbReference type="Proteomes" id="UP001374535"/>
    </source>
</evidence>
<dbReference type="Gene3D" id="1.20.5.370">
    <property type="match status" value="1"/>
</dbReference>
<dbReference type="PANTHER" id="PTHR34676:SF8">
    <property type="entry name" value="TRANSMEMBRANE PROTEIN"/>
    <property type="match status" value="1"/>
</dbReference>
<proteinExistence type="predicted"/>
<dbReference type="InterPro" id="IPR014751">
    <property type="entry name" value="XRCC4-like_C"/>
</dbReference>
<protein>
    <recommendedName>
        <fullName evidence="4">DUF4219 domain-containing protein</fullName>
    </recommendedName>
</protein>
<dbReference type="AlphaFoldDB" id="A0AAQ3RVN7"/>
<sequence>MTEPRCNYYYNIIRGKNPQAAAWIDQIPRQQFTLAYDEGRRWGHLTTNLVEAINSVLKKTRNLPISSIVLATYTICNSYFTERGKQITAMISVGHVYSENATKVLQDVDSKSNTHRRIREVFYIFDVEVFYKILVVKTLTIIVHLLPGASTNRPPLFVDENYPFWKIRMQIFLEYVDKGIWDAILNGPFVSTKTVTHEGTDEVKRARKNSLIVEYELFRMKKRFTHIVNHLMALGKVFDKEEINIKILKSLNRNWQPKVTAISKSKDLTSMNMATLFGKLKDEEEIEKKKFTALKATSKITLRQRTQIKKRSFRTNVVQCYEYGKEGHIKPECTKLKPKQKGKKRFPQDRSMKQKGAYIAWENTNSENSSGEDVDHEEESNICYMTRVTWDNYDSDTDISNEPVEIKYDLLLDAFQELHAEVMRLQYKVNRLNSERRDYEYRINNLVSENEEFEKELNDALLSTKEIKIETVTAPRKLIERRCGLLEASPTNRRRSGMVDCSRSKSGLEG</sequence>
<dbReference type="Proteomes" id="UP001374535">
    <property type="component" value="Chromosome 6"/>
</dbReference>
<keyword evidence="3" id="KW-1185">Reference proteome</keyword>
<accession>A0AAQ3RVN7</accession>
<organism evidence="2 3">
    <name type="scientific">Vigna mungo</name>
    <name type="common">Black gram</name>
    <name type="synonym">Phaseolus mungo</name>
    <dbReference type="NCBI Taxonomy" id="3915"/>
    <lineage>
        <taxon>Eukaryota</taxon>
        <taxon>Viridiplantae</taxon>
        <taxon>Streptophyta</taxon>
        <taxon>Embryophyta</taxon>
        <taxon>Tracheophyta</taxon>
        <taxon>Spermatophyta</taxon>
        <taxon>Magnoliopsida</taxon>
        <taxon>eudicotyledons</taxon>
        <taxon>Gunneridae</taxon>
        <taxon>Pentapetalae</taxon>
        <taxon>rosids</taxon>
        <taxon>fabids</taxon>
        <taxon>Fabales</taxon>
        <taxon>Fabaceae</taxon>
        <taxon>Papilionoideae</taxon>
        <taxon>50 kb inversion clade</taxon>
        <taxon>NPAAA clade</taxon>
        <taxon>indigoferoid/millettioid clade</taxon>
        <taxon>Phaseoleae</taxon>
        <taxon>Vigna</taxon>
    </lineage>
</organism>
<dbReference type="PANTHER" id="PTHR34676">
    <property type="entry name" value="DUF4219 DOMAIN-CONTAINING PROTEIN-RELATED"/>
    <property type="match status" value="1"/>
</dbReference>
<name>A0AAQ3RVN7_VIGMU</name>
<dbReference type="Pfam" id="PF14223">
    <property type="entry name" value="Retrotran_gag_2"/>
    <property type="match status" value="1"/>
</dbReference>
<evidence type="ECO:0000313" key="2">
    <source>
        <dbReference type="EMBL" id="WVZ06169.1"/>
    </source>
</evidence>
<feature type="coiled-coil region" evidence="1">
    <location>
        <begin position="415"/>
        <end position="463"/>
    </location>
</feature>
<evidence type="ECO:0008006" key="4">
    <source>
        <dbReference type="Google" id="ProtNLM"/>
    </source>
</evidence>
<gene>
    <name evidence="2" type="ORF">V8G54_019515</name>
</gene>
<keyword evidence="1" id="KW-0175">Coiled coil</keyword>
<evidence type="ECO:0000256" key="1">
    <source>
        <dbReference type="SAM" id="Coils"/>
    </source>
</evidence>
<dbReference type="EMBL" id="CP144695">
    <property type="protein sequence ID" value="WVZ06169.1"/>
    <property type="molecule type" value="Genomic_DNA"/>
</dbReference>
<reference evidence="2 3" key="1">
    <citation type="journal article" date="2023" name="Life. Sci Alliance">
        <title>Evolutionary insights into 3D genome organization and epigenetic landscape of Vigna mungo.</title>
        <authorList>
            <person name="Junaid A."/>
            <person name="Singh B."/>
            <person name="Bhatia S."/>
        </authorList>
    </citation>
    <scope>NUCLEOTIDE SEQUENCE [LARGE SCALE GENOMIC DNA]</scope>
    <source>
        <strain evidence="2">Urdbean</strain>
    </source>
</reference>